<dbReference type="GO" id="GO:0051536">
    <property type="term" value="F:iron-sulfur cluster binding"/>
    <property type="evidence" value="ECO:0007669"/>
    <property type="project" value="InterPro"/>
</dbReference>
<sequence length="839" mass="93797">MMHEGKIVTAAVAADMANPIFELASAKILIVRLSPFRDIEVSYSHLVLFDEARRALPDAFIDFAFLPTAPDRRLLNAKCGAWFFGRASGRSPSEFDIILVSCSFTLELVNLPWLFAQSGIPTSRAERLRNNTIPFVFLGGSSAVTSGALLQIREGLPVDSLVDAIFFGEGEGRIAEIVRTASEGQKQNAAKQVILSEIAAQVKGFWPCSPEWKTERSICEDRPAVLTSPLVLNGEYAGHAKLAITAGCTGHCSFCLEGWDRRPFREKPFLELSNAASALKKTTGASDVELFSYNFNMHHEILNIVPVMGRYFMHVSLMSQRIDLLARIPHLLAAEFAAGKRSFTLGIEGISARMRQYYHKGISDEQIADAISAILEGNARELKLFFILSGYEKPSDFDELHTLFDAIGRFKEQTRASTRIIISAGYLVRLPFTPLQFAPLACDRTDLERISATIESLCNERKLEFRLAASFEDYWTDQLLSIAGPQAHDWLCACAESGFVYDTHISRQAAASLDAFLRRKKEFSALLDEKTSDYRPCFSFLESDAHWNLLRAHYERAASYLEFSHAPKNQPKLGKRRTQSALQSTSTHSALSIAAEKTQAVSTIAALMEAKSHFQPLVVRIREDPALAFATLAYESSWLIRAISTLVPNAERALFECRQIVPGNAWDKVFSRAGIEYGLSGEKWFALYGPDIRTLQKIVDAASRKIKASLQSGQSTAALPSAYLLDIEPQDPEITPEECVLSFSLPQEYNSFVGRIIEIWLEKQDIHFTGKKIENGYEYLVAHSSLNKRILLNAEYHTSSSGSFVTMRIGKRADMLLLSDYLHKEASDHELIFNIEYWE</sequence>
<dbReference type="InterPro" id="IPR045784">
    <property type="entry name" value="Radical_SAM_N2"/>
</dbReference>
<dbReference type="SFLD" id="SFLDG01082">
    <property type="entry name" value="B12-binding_domain_containing"/>
    <property type="match status" value="1"/>
</dbReference>
<dbReference type="EMBL" id="FWDM01000002">
    <property type="protein sequence ID" value="SLM09771.1"/>
    <property type="molecule type" value="Genomic_DNA"/>
</dbReference>
<dbReference type="SFLD" id="SFLDS00029">
    <property type="entry name" value="Radical_SAM"/>
    <property type="match status" value="1"/>
</dbReference>
<dbReference type="GO" id="GO:0003824">
    <property type="term" value="F:catalytic activity"/>
    <property type="evidence" value="ECO:0007669"/>
    <property type="project" value="InterPro"/>
</dbReference>
<feature type="domain" description="Radical SAM" evidence="1">
    <location>
        <begin position="57"/>
        <end position="205"/>
    </location>
</feature>
<dbReference type="InterPro" id="IPR058240">
    <property type="entry name" value="rSAM_sf"/>
</dbReference>
<protein>
    <submittedName>
        <fullName evidence="2">Putative Radical SAM domain protein</fullName>
    </submittedName>
</protein>
<dbReference type="InterPro" id="IPR007197">
    <property type="entry name" value="rSAM"/>
</dbReference>
<name>A0A3P3XF85_9SPIR</name>
<dbReference type="PANTHER" id="PTHR42731:SF1">
    <property type="entry name" value="RADICAL SAM DOMAIN PROTEIN"/>
    <property type="match status" value="1"/>
</dbReference>
<gene>
    <name evidence="2" type="ORF">SPIROBIBN47_100001</name>
</gene>
<evidence type="ECO:0000313" key="2">
    <source>
        <dbReference type="EMBL" id="SLM09771.1"/>
    </source>
</evidence>
<proteinExistence type="predicted"/>
<dbReference type="Pfam" id="PF19864">
    <property type="entry name" value="Radical_SAM_N2"/>
    <property type="match status" value="1"/>
</dbReference>
<dbReference type="PANTHER" id="PTHR42731">
    <property type="entry name" value="SLL1084 PROTEIN"/>
    <property type="match status" value="1"/>
</dbReference>
<evidence type="ECO:0000259" key="1">
    <source>
        <dbReference type="Pfam" id="PF19864"/>
    </source>
</evidence>
<reference evidence="2" key="1">
    <citation type="submission" date="2017-02" db="EMBL/GenBank/DDBJ databases">
        <authorList>
            <person name="Regsiter A."/>
            <person name="William W."/>
        </authorList>
    </citation>
    <scope>NUCLEOTIDE SEQUENCE</scope>
    <source>
        <strain evidence="2">Bib</strain>
    </source>
</reference>
<dbReference type="AlphaFoldDB" id="A0A3P3XF85"/>
<accession>A0A3P3XF85</accession>
<dbReference type="SUPFAM" id="SSF102114">
    <property type="entry name" value="Radical SAM enzymes"/>
    <property type="match status" value="1"/>
</dbReference>
<organism evidence="2">
    <name type="scientific">uncultured spirochete</name>
    <dbReference type="NCBI Taxonomy" id="156406"/>
    <lineage>
        <taxon>Bacteria</taxon>
        <taxon>Pseudomonadati</taxon>
        <taxon>Spirochaetota</taxon>
        <taxon>Spirochaetia</taxon>
        <taxon>Spirochaetales</taxon>
        <taxon>environmental samples</taxon>
    </lineage>
</organism>